<dbReference type="SUPFAM" id="SSF158472">
    <property type="entry name" value="HAMP domain-like"/>
    <property type="match status" value="1"/>
</dbReference>
<dbReference type="InterPro" id="IPR003661">
    <property type="entry name" value="HisK_dim/P_dom"/>
</dbReference>
<dbReference type="InterPro" id="IPR036890">
    <property type="entry name" value="HATPase_C_sf"/>
</dbReference>
<feature type="domain" description="HAMP" evidence="14">
    <location>
        <begin position="213"/>
        <end position="265"/>
    </location>
</feature>
<evidence type="ECO:0000256" key="8">
    <source>
        <dbReference type="ARBA" id="ARBA00022989"/>
    </source>
</evidence>
<evidence type="ECO:0000256" key="7">
    <source>
        <dbReference type="ARBA" id="ARBA00022777"/>
    </source>
</evidence>
<keyword evidence="16" id="KW-1185">Reference proteome</keyword>
<keyword evidence="8 12" id="KW-1133">Transmembrane helix</keyword>
<name>A0ABY2IR17_9MICO</name>
<dbReference type="SUPFAM" id="SSF47384">
    <property type="entry name" value="Homodimeric domain of signal transducing histidine kinase"/>
    <property type="match status" value="1"/>
</dbReference>
<dbReference type="SMART" id="SM00304">
    <property type="entry name" value="HAMP"/>
    <property type="match status" value="1"/>
</dbReference>
<comment type="subcellular location">
    <subcellularLocation>
        <location evidence="2">Cell membrane</location>
    </subcellularLocation>
</comment>
<dbReference type="Gene3D" id="1.10.287.130">
    <property type="match status" value="1"/>
</dbReference>
<keyword evidence="10 12" id="KW-0472">Membrane</keyword>
<dbReference type="EC" id="2.7.13.3" evidence="3"/>
<dbReference type="PRINTS" id="PR00344">
    <property type="entry name" value="BCTRLSENSOR"/>
</dbReference>
<organism evidence="15 16">
    <name type="scientific">Cryobacterium glucosi</name>
    <dbReference type="NCBI Taxonomy" id="1259175"/>
    <lineage>
        <taxon>Bacteria</taxon>
        <taxon>Bacillati</taxon>
        <taxon>Actinomycetota</taxon>
        <taxon>Actinomycetes</taxon>
        <taxon>Micrococcales</taxon>
        <taxon>Microbacteriaceae</taxon>
        <taxon>Cryobacterium</taxon>
    </lineage>
</organism>
<dbReference type="InterPro" id="IPR003594">
    <property type="entry name" value="HATPase_dom"/>
</dbReference>
<dbReference type="InterPro" id="IPR004358">
    <property type="entry name" value="Sig_transdc_His_kin-like_C"/>
</dbReference>
<protein>
    <recommendedName>
        <fullName evidence="3">histidine kinase</fullName>
        <ecNumber evidence="3">2.7.13.3</ecNumber>
    </recommendedName>
</protein>
<evidence type="ECO:0000256" key="1">
    <source>
        <dbReference type="ARBA" id="ARBA00000085"/>
    </source>
</evidence>
<keyword evidence="9" id="KW-0902">Two-component regulatory system</keyword>
<comment type="caution">
    <text evidence="15">The sequence shown here is derived from an EMBL/GenBank/DDBJ whole genome shotgun (WGS) entry which is preliminary data.</text>
</comment>
<dbReference type="CDD" id="cd00075">
    <property type="entry name" value="HATPase"/>
    <property type="match status" value="1"/>
</dbReference>
<comment type="catalytic activity">
    <reaction evidence="1">
        <text>ATP + protein L-histidine = ADP + protein N-phospho-L-histidine.</text>
        <dbReference type="EC" id="2.7.13.3"/>
    </reaction>
</comment>
<dbReference type="PROSITE" id="PS50109">
    <property type="entry name" value="HIS_KIN"/>
    <property type="match status" value="1"/>
</dbReference>
<feature type="transmembrane region" description="Helical" evidence="12">
    <location>
        <begin position="31"/>
        <end position="53"/>
    </location>
</feature>
<reference evidence="15 16" key="1">
    <citation type="submission" date="2019-03" db="EMBL/GenBank/DDBJ databases">
        <title>Genomics of glacier-inhabiting Cryobacterium strains.</title>
        <authorList>
            <person name="Liu Q."/>
            <person name="Xin Y.-H."/>
        </authorList>
    </citation>
    <scope>NUCLEOTIDE SEQUENCE [LARGE SCALE GENOMIC DNA]</scope>
    <source>
        <strain evidence="15 16">MDB1-5</strain>
    </source>
</reference>
<evidence type="ECO:0000256" key="10">
    <source>
        <dbReference type="ARBA" id="ARBA00023136"/>
    </source>
</evidence>
<dbReference type="PROSITE" id="PS50885">
    <property type="entry name" value="HAMP"/>
    <property type="match status" value="1"/>
</dbReference>
<dbReference type="GO" id="GO:0016301">
    <property type="term" value="F:kinase activity"/>
    <property type="evidence" value="ECO:0007669"/>
    <property type="project" value="UniProtKB-KW"/>
</dbReference>
<dbReference type="PANTHER" id="PTHR45436">
    <property type="entry name" value="SENSOR HISTIDINE KINASE YKOH"/>
    <property type="match status" value="1"/>
</dbReference>
<feature type="transmembrane region" description="Helical" evidence="12">
    <location>
        <begin position="193"/>
        <end position="211"/>
    </location>
</feature>
<dbReference type="SMART" id="SM00387">
    <property type="entry name" value="HATPase_c"/>
    <property type="match status" value="1"/>
</dbReference>
<dbReference type="CDD" id="cd00082">
    <property type="entry name" value="HisKA"/>
    <property type="match status" value="1"/>
</dbReference>
<dbReference type="Gene3D" id="3.30.565.10">
    <property type="entry name" value="Histidine kinase-like ATPase, C-terminal domain"/>
    <property type="match status" value="1"/>
</dbReference>
<accession>A0ABY2IR17</accession>
<keyword evidence="6 12" id="KW-0812">Transmembrane</keyword>
<gene>
    <name evidence="15" type="ORF">E3O46_05835</name>
</gene>
<proteinExistence type="predicted"/>
<dbReference type="SMART" id="SM00388">
    <property type="entry name" value="HisKA"/>
    <property type="match status" value="1"/>
</dbReference>
<dbReference type="InterPro" id="IPR003660">
    <property type="entry name" value="HAMP_dom"/>
</dbReference>
<keyword evidence="4" id="KW-0597">Phosphoprotein</keyword>
<dbReference type="Pfam" id="PF02518">
    <property type="entry name" value="HATPase_c"/>
    <property type="match status" value="1"/>
</dbReference>
<evidence type="ECO:0000259" key="13">
    <source>
        <dbReference type="PROSITE" id="PS50109"/>
    </source>
</evidence>
<evidence type="ECO:0000256" key="3">
    <source>
        <dbReference type="ARBA" id="ARBA00012438"/>
    </source>
</evidence>
<dbReference type="EMBL" id="SOFS01000015">
    <property type="protein sequence ID" value="TFC21734.1"/>
    <property type="molecule type" value="Genomic_DNA"/>
</dbReference>
<keyword evidence="5" id="KW-0808">Transferase</keyword>
<feature type="region of interest" description="Disordered" evidence="11">
    <location>
        <begin position="478"/>
        <end position="499"/>
    </location>
</feature>
<dbReference type="Pfam" id="PF00512">
    <property type="entry name" value="HisKA"/>
    <property type="match status" value="1"/>
</dbReference>
<evidence type="ECO:0000256" key="12">
    <source>
        <dbReference type="SAM" id="Phobius"/>
    </source>
</evidence>
<dbReference type="InterPro" id="IPR005467">
    <property type="entry name" value="His_kinase_dom"/>
</dbReference>
<keyword evidence="7 15" id="KW-0418">Kinase</keyword>
<evidence type="ECO:0000313" key="15">
    <source>
        <dbReference type="EMBL" id="TFC21734.1"/>
    </source>
</evidence>
<evidence type="ECO:0000259" key="14">
    <source>
        <dbReference type="PROSITE" id="PS50885"/>
    </source>
</evidence>
<evidence type="ECO:0000256" key="11">
    <source>
        <dbReference type="SAM" id="MobiDB-lite"/>
    </source>
</evidence>
<feature type="domain" description="Histidine kinase" evidence="13">
    <location>
        <begin position="273"/>
        <end position="486"/>
    </location>
</feature>
<evidence type="ECO:0000256" key="9">
    <source>
        <dbReference type="ARBA" id="ARBA00023012"/>
    </source>
</evidence>
<sequence length="499" mass="51983">MVAAVDNGGMPVEELVPRGRWRPLLSVRVRILAAILVVTAFGMATAGTTAYLVQRERTLDALDASLKVTVEDARFIAGDSGLTTVAGVLGAVVQRVRPGTNESTLAVIDGAAAFAPAGDVAFRLEDDAGFVTRITAETSGGAVVLGTAVGNGRAVRYVAAPVTVGTDPAAGVFSAAFDLDAELRPVTDAFRTYLGVAALTLVLLGLVGWLVSGRLLRPIRALREAAARITASDMSERIPAYGRDDVSLLTETVNGMLDRLNHSITSQRRLLDDIGHELKTPITIVRGHLELMNESDPADVAATRALAIDELDRMNGLVRDISALAEVHRPVSLNLAPADIAALTELVRAKAAALSDHHWVSSRSAAVTATVDADKLTQALLQLAANAVSHGSPGGTVDIGSAVDRAADGSSRLRLWVRDDGPGISIEAQEHIFERFTRGAVGRGETGSGLGLAIVAAIADAHGGSVLVTSQQGQGATFTLDIPLPPRSVEAPETTEVTP</sequence>
<dbReference type="Proteomes" id="UP000297604">
    <property type="component" value="Unassembled WGS sequence"/>
</dbReference>
<dbReference type="PANTHER" id="PTHR45436:SF5">
    <property type="entry name" value="SENSOR HISTIDINE KINASE TRCS"/>
    <property type="match status" value="1"/>
</dbReference>
<evidence type="ECO:0000256" key="2">
    <source>
        <dbReference type="ARBA" id="ARBA00004236"/>
    </source>
</evidence>
<evidence type="ECO:0000313" key="16">
    <source>
        <dbReference type="Proteomes" id="UP000297604"/>
    </source>
</evidence>
<dbReference type="SUPFAM" id="SSF55874">
    <property type="entry name" value="ATPase domain of HSP90 chaperone/DNA topoisomerase II/histidine kinase"/>
    <property type="match status" value="1"/>
</dbReference>
<dbReference type="InterPro" id="IPR050428">
    <property type="entry name" value="TCS_sensor_his_kinase"/>
</dbReference>
<evidence type="ECO:0000256" key="6">
    <source>
        <dbReference type="ARBA" id="ARBA00022692"/>
    </source>
</evidence>
<dbReference type="InterPro" id="IPR036097">
    <property type="entry name" value="HisK_dim/P_sf"/>
</dbReference>
<dbReference type="Gene3D" id="6.10.340.10">
    <property type="match status" value="1"/>
</dbReference>
<evidence type="ECO:0000256" key="4">
    <source>
        <dbReference type="ARBA" id="ARBA00022553"/>
    </source>
</evidence>
<dbReference type="Pfam" id="PF00672">
    <property type="entry name" value="HAMP"/>
    <property type="match status" value="1"/>
</dbReference>
<evidence type="ECO:0000256" key="5">
    <source>
        <dbReference type="ARBA" id="ARBA00022679"/>
    </source>
</evidence>
<dbReference type="CDD" id="cd06225">
    <property type="entry name" value="HAMP"/>
    <property type="match status" value="1"/>
</dbReference>